<name>A0A7U0GBN4_9CAUD</name>
<proteinExistence type="predicted"/>
<sequence>MSNYDDFWDSSLGRLVKAQHEMMDRHRQERFEISERLIGVDIEKAISSGLRLEELGAVFGVSVEEIESVYDHERKSRAEFFRSGRKILIEEGTGDYLFDVYNTGSHEPTSPAERRIARRMWRIK</sequence>
<reference evidence="1 2" key="1">
    <citation type="submission" date="2020-12" db="EMBL/GenBank/DDBJ databases">
        <title>Genomic characterization of four novel bacteriophages infecting Klebsiella pneumoniae.</title>
        <authorList>
            <person name="Estrada Bonilla B."/>
            <person name="Costa A.R."/>
            <person name="van Rossum T."/>
            <person name="Hagedoorn S."/>
            <person name="Wallinga H."/>
            <person name="Xiao M."/>
            <person name="Song W."/>
            <person name="Haas P.-J."/>
            <person name="Nobrega F.L."/>
            <person name="Brouns S.J.J."/>
        </authorList>
    </citation>
    <scope>NUCLEOTIDE SEQUENCE [LARGE SCALE GENOMIC DNA]</scope>
</reference>
<evidence type="ECO:0000313" key="2">
    <source>
        <dbReference type="Proteomes" id="UP000596381"/>
    </source>
</evidence>
<accession>A0A7U0GBN4</accession>
<gene>
    <name evidence="1" type="ORF">vBKpMFBKp24_235</name>
</gene>
<dbReference type="Proteomes" id="UP000596381">
    <property type="component" value="Segment"/>
</dbReference>
<organism evidence="1 2">
    <name type="scientific">Klebsiella phage vB_KpM_FBKp24</name>
    <dbReference type="NCBI Taxonomy" id="2801834"/>
    <lineage>
        <taxon>Viruses</taxon>
        <taxon>Duplodnaviria</taxon>
        <taxon>Heunggongvirae</taxon>
        <taxon>Uroviricota</taxon>
        <taxon>Caudoviricetes</taxon>
        <taxon>Chimalliviridae</taxon>
        <taxon>Maaswegvirus</taxon>
        <taxon>Maaswegvirus Kp24</taxon>
    </lineage>
</organism>
<evidence type="ECO:0000313" key="1">
    <source>
        <dbReference type="EMBL" id="QQV92253.1"/>
    </source>
</evidence>
<keyword evidence="2" id="KW-1185">Reference proteome</keyword>
<dbReference type="EMBL" id="MW394391">
    <property type="protein sequence ID" value="QQV92253.1"/>
    <property type="molecule type" value="Genomic_DNA"/>
</dbReference>
<protein>
    <submittedName>
        <fullName evidence="1">Uncharacterized protein</fullName>
    </submittedName>
</protein>